<evidence type="ECO:0000256" key="7">
    <source>
        <dbReference type="ARBA" id="ARBA00022741"/>
    </source>
</evidence>
<keyword evidence="10 13" id="KW-1133">Transmembrane helix</keyword>
<dbReference type="InterPro" id="IPR005467">
    <property type="entry name" value="His_kinase_dom"/>
</dbReference>
<evidence type="ECO:0000256" key="5">
    <source>
        <dbReference type="ARBA" id="ARBA00022679"/>
    </source>
</evidence>
<keyword evidence="8 16" id="KW-0418">Kinase</keyword>
<feature type="transmembrane region" description="Helical" evidence="13">
    <location>
        <begin position="6"/>
        <end position="28"/>
    </location>
</feature>
<dbReference type="Proteomes" id="UP000477156">
    <property type="component" value="Unassembled WGS sequence"/>
</dbReference>
<evidence type="ECO:0000256" key="1">
    <source>
        <dbReference type="ARBA" id="ARBA00000085"/>
    </source>
</evidence>
<dbReference type="PRINTS" id="PR00344">
    <property type="entry name" value="BCTRLSENSOR"/>
</dbReference>
<keyword evidence="9" id="KW-0067">ATP-binding</keyword>
<dbReference type="PANTHER" id="PTHR43711">
    <property type="entry name" value="TWO-COMPONENT HISTIDINE KINASE"/>
    <property type="match status" value="1"/>
</dbReference>
<dbReference type="GO" id="GO:0016020">
    <property type="term" value="C:membrane"/>
    <property type="evidence" value="ECO:0007669"/>
    <property type="project" value="UniProtKB-SubCell"/>
</dbReference>
<accession>A0A174U6W3</accession>
<evidence type="ECO:0000313" key="16">
    <source>
        <dbReference type="EMBL" id="MZS90900.1"/>
    </source>
</evidence>
<dbReference type="Gene3D" id="3.30.565.10">
    <property type="entry name" value="Histidine kinase-like ATPase, C-terminal domain"/>
    <property type="match status" value="1"/>
</dbReference>
<evidence type="ECO:0000256" key="3">
    <source>
        <dbReference type="ARBA" id="ARBA00012438"/>
    </source>
</evidence>
<sequence length="313" mass="35543">MSNATIIFLLTICIVILVCIIVYQQFVFHNGTKAKIHEISSKLKELLDTGSDEKVTVFTDNRALIELATQINRMLEDRQKVKVEYRRTEMASKKMLSNISHDIKTPMTVILGYLEIMRLNGTQSNEMLQKIESTARRVMGLITQFFTLAKLEAGDIDMPLERLNANEACRENILDFYELLSQKDFQVELDIPDQALYANANKDALQRIMFNLISNAIRYGGDGKYLGMFLRADQAHIYIDIVDRGRGIEKEFAASVFDRLFTMEDSRNSAMQGNGLGLTIAKNLALQLGGDITLESHPHQKTVFTITLKKMAY</sequence>
<evidence type="ECO:0000259" key="14">
    <source>
        <dbReference type="PROSITE" id="PS50109"/>
    </source>
</evidence>
<comment type="subcellular location">
    <subcellularLocation>
        <location evidence="2">Membrane</location>
    </subcellularLocation>
</comment>
<dbReference type="PANTHER" id="PTHR43711:SF1">
    <property type="entry name" value="HISTIDINE KINASE 1"/>
    <property type="match status" value="1"/>
</dbReference>
<organism evidence="15 17">
    <name type="scientific">Blautia wexlerae</name>
    <dbReference type="NCBI Taxonomy" id="418240"/>
    <lineage>
        <taxon>Bacteria</taxon>
        <taxon>Bacillati</taxon>
        <taxon>Bacillota</taxon>
        <taxon>Clostridia</taxon>
        <taxon>Lachnospirales</taxon>
        <taxon>Lachnospiraceae</taxon>
        <taxon>Blautia</taxon>
    </lineage>
</organism>
<dbReference type="AlphaFoldDB" id="A0A174U6W3"/>
<dbReference type="InterPro" id="IPR004358">
    <property type="entry name" value="Sig_transdc_His_kin-like_C"/>
</dbReference>
<dbReference type="InterPro" id="IPR036890">
    <property type="entry name" value="HATPase_C_sf"/>
</dbReference>
<dbReference type="Pfam" id="PF02518">
    <property type="entry name" value="HATPase_c"/>
    <property type="match status" value="1"/>
</dbReference>
<dbReference type="InterPro" id="IPR036097">
    <property type="entry name" value="HisK_dim/P_sf"/>
</dbReference>
<dbReference type="GO" id="GO:0000155">
    <property type="term" value="F:phosphorelay sensor kinase activity"/>
    <property type="evidence" value="ECO:0007669"/>
    <property type="project" value="InterPro"/>
</dbReference>
<dbReference type="OrthoDB" id="9792991at2"/>
<proteinExistence type="predicted"/>
<dbReference type="InterPro" id="IPR047963">
    <property type="entry name" value="YcbM-like_HATPase"/>
</dbReference>
<dbReference type="SMART" id="SM00388">
    <property type="entry name" value="HisKA"/>
    <property type="match status" value="1"/>
</dbReference>
<evidence type="ECO:0000313" key="17">
    <source>
        <dbReference type="Proteomes" id="UP000095712"/>
    </source>
</evidence>
<dbReference type="SMART" id="SM00387">
    <property type="entry name" value="HATPase_c"/>
    <property type="match status" value="1"/>
</dbReference>
<dbReference type="GO" id="GO:0005524">
    <property type="term" value="F:ATP binding"/>
    <property type="evidence" value="ECO:0007669"/>
    <property type="project" value="UniProtKB-KW"/>
</dbReference>
<keyword evidence="7" id="KW-0547">Nucleotide-binding</keyword>
<dbReference type="Proteomes" id="UP000095712">
    <property type="component" value="Unassembled WGS sequence"/>
</dbReference>
<evidence type="ECO:0000256" key="6">
    <source>
        <dbReference type="ARBA" id="ARBA00022692"/>
    </source>
</evidence>
<evidence type="ECO:0000256" key="4">
    <source>
        <dbReference type="ARBA" id="ARBA00022553"/>
    </source>
</evidence>
<evidence type="ECO:0000256" key="13">
    <source>
        <dbReference type="SAM" id="Phobius"/>
    </source>
</evidence>
<name>A0A174U6W3_9FIRM</name>
<dbReference type="CDD" id="cd00082">
    <property type="entry name" value="HisKA"/>
    <property type="match status" value="1"/>
</dbReference>
<evidence type="ECO:0000256" key="11">
    <source>
        <dbReference type="ARBA" id="ARBA00023012"/>
    </source>
</evidence>
<dbReference type="PROSITE" id="PS50109">
    <property type="entry name" value="HIS_KIN"/>
    <property type="match status" value="1"/>
</dbReference>
<keyword evidence="4" id="KW-0597">Phosphoprotein</keyword>
<reference evidence="16 18" key="2">
    <citation type="journal article" date="2019" name="Nat. Med.">
        <title>A library of human gut bacterial isolates paired with longitudinal multiomics data enables mechanistic microbiome research.</title>
        <authorList>
            <person name="Poyet M."/>
            <person name="Groussin M."/>
            <person name="Gibbons S.M."/>
            <person name="Avila-Pacheco J."/>
            <person name="Jiang X."/>
            <person name="Kearney S.M."/>
            <person name="Perrotta A.R."/>
            <person name="Berdy B."/>
            <person name="Zhao S."/>
            <person name="Lieberman T.D."/>
            <person name="Swanson P.K."/>
            <person name="Smith M."/>
            <person name="Roesemann S."/>
            <person name="Alexander J.E."/>
            <person name="Rich S.A."/>
            <person name="Livny J."/>
            <person name="Vlamakis H."/>
            <person name="Clish C."/>
            <person name="Bullock K."/>
            <person name="Deik A."/>
            <person name="Scott J."/>
            <person name="Pierce K.A."/>
            <person name="Xavier R.J."/>
            <person name="Alm E.J."/>
        </authorList>
    </citation>
    <scope>NUCLEOTIDE SEQUENCE [LARGE SCALE GENOMIC DNA]</scope>
    <source>
        <strain evidence="16 18">BIOML-A12</strain>
    </source>
</reference>
<evidence type="ECO:0000256" key="10">
    <source>
        <dbReference type="ARBA" id="ARBA00022989"/>
    </source>
</evidence>
<feature type="domain" description="Histidine kinase" evidence="14">
    <location>
        <begin position="98"/>
        <end position="312"/>
    </location>
</feature>
<dbReference type="InterPro" id="IPR003661">
    <property type="entry name" value="HisK_dim/P_dom"/>
</dbReference>
<evidence type="ECO:0000256" key="8">
    <source>
        <dbReference type="ARBA" id="ARBA00022777"/>
    </source>
</evidence>
<dbReference type="EMBL" id="WWVF01000056">
    <property type="protein sequence ID" value="MZS90900.1"/>
    <property type="molecule type" value="Genomic_DNA"/>
</dbReference>
<evidence type="ECO:0000313" key="15">
    <source>
        <dbReference type="EMBL" id="CUQ14739.1"/>
    </source>
</evidence>
<dbReference type="SUPFAM" id="SSF47384">
    <property type="entry name" value="Homodimeric domain of signal transducing histidine kinase"/>
    <property type="match status" value="1"/>
</dbReference>
<comment type="catalytic activity">
    <reaction evidence="1">
        <text>ATP + protein L-histidine = ADP + protein N-phospho-L-histidine.</text>
        <dbReference type="EC" id="2.7.13.3"/>
    </reaction>
</comment>
<dbReference type="InterPro" id="IPR050736">
    <property type="entry name" value="Sensor_HK_Regulatory"/>
</dbReference>
<dbReference type="EC" id="2.7.13.3" evidence="3"/>
<dbReference type="Pfam" id="PF00512">
    <property type="entry name" value="HisKA"/>
    <property type="match status" value="1"/>
</dbReference>
<evidence type="ECO:0000256" key="2">
    <source>
        <dbReference type="ARBA" id="ARBA00004370"/>
    </source>
</evidence>
<gene>
    <name evidence="15" type="primary">phoR_15</name>
    <name evidence="15" type="ORF">ERS852523_04145</name>
    <name evidence="16" type="ORF">GT712_18065</name>
</gene>
<dbReference type="CDD" id="cd16947">
    <property type="entry name" value="HATPase_YcbM-like"/>
    <property type="match status" value="1"/>
</dbReference>
<keyword evidence="5 15" id="KW-0808">Transferase</keyword>
<dbReference type="Gene3D" id="1.10.287.130">
    <property type="match status" value="1"/>
</dbReference>
<keyword evidence="6 13" id="KW-0812">Transmembrane</keyword>
<protein>
    <recommendedName>
        <fullName evidence="3">histidine kinase</fullName>
        <ecNumber evidence="3">2.7.13.3</ecNumber>
    </recommendedName>
</protein>
<keyword evidence="12 13" id="KW-0472">Membrane</keyword>
<dbReference type="EMBL" id="CZAW01000085">
    <property type="protein sequence ID" value="CUQ14739.1"/>
    <property type="molecule type" value="Genomic_DNA"/>
</dbReference>
<dbReference type="RefSeq" id="WP_055153916.1">
    <property type="nucleotide sequence ID" value="NZ_CZAW01000085.1"/>
</dbReference>
<evidence type="ECO:0000256" key="9">
    <source>
        <dbReference type="ARBA" id="ARBA00022840"/>
    </source>
</evidence>
<dbReference type="InterPro" id="IPR003594">
    <property type="entry name" value="HATPase_dom"/>
</dbReference>
<keyword evidence="11" id="KW-0902">Two-component regulatory system</keyword>
<evidence type="ECO:0000313" key="18">
    <source>
        <dbReference type="Proteomes" id="UP000477156"/>
    </source>
</evidence>
<dbReference type="SUPFAM" id="SSF55874">
    <property type="entry name" value="ATPase domain of HSP90 chaperone/DNA topoisomerase II/histidine kinase"/>
    <property type="match status" value="1"/>
</dbReference>
<dbReference type="FunFam" id="3.30.565.10:FF:000013">
    <property type="entry name" value="Two-component sensor histidine kinase"/>
    <property type="match status" value="1"/>
</dbReference>
<reference evidence="15 17" key="1">
    <citation type="submission" date="2015-09" db="EMBL/GenBank/DDBJ databases">
        <authorList>
            <consortium name="Pathogen Informatics"/>
        </authorList>
    </citation>
    <scope>NUCLEOTIDE SEQUENCE [LARGE SCALE GENOMIC DNA]</scope>
    <source>
        <strain evidence="15 17">2789STDY5834911</strain>
    </source>
</reference>
<evidence type="ECO:0000256" key="12">
    <source>
        <dbReference type="ARBA" id="ARBA00023136"/>
    </source>
</evidence>